<comment type="subcellular location">
    <subcellularLocation>
        <location evidence="3">Cell membrane</location>
        <topology evidence="3">Lipid-anchor</topology>
        <orientation evidence="3">Cytoplasmic side</orientation>
    </subcellularLocation>
    <subcellularLocation>
        <location evidence="2">Cell projection</location>
        <location evidence="2">Cilium</location>
        <location evidence="2">Flagellum</location>
    </subcellularLocation>
    <subcellularLocation>
        <location evidence="4">Host cell membrane</location>
        <topology evidence="4">Lipid-anchor</topology>
    </subcellularLocation>
    <subcellularLocation>
        <location evidence="28">Parasitophorous vacuole membrane</location>
        <topology evidence="28">Lipid-anchor</topology>
    </subcellularLocation>
</comment>
<dbReference type="GO" id="GO:0005524">
    <property type="term" value="F:ATP binding"/>
    <property type="evidence" value="ECO:0007669"/>
    <property type="project" value="UniProtKB-UniRule"/>
</dbReference>
<keyword evidence="23" id="KW-0449">Lipoprotein</keyword>
<name>A0A7J6L8V0_PEROL</name>
<dbReference type="AlphaFoldDB" id="A0A7J6L8V0"/>
<dbReference type="InterPro" id="IPR008271">
    <property type="entry name" value="Ser/Thr_kinase_AS"/>
</dbReference>
<evidence type="ECO:0000256" key="29">
    <source>
        <dbReference type="ARBA" id="ARBA00068067"/>
    </source>
</evidence>
<keyword evidence="11" id="KW-0519">Myristate</keyword>
<dbReference type="GO" id="GO:0020002">
    <property type="term" value="C:host cell plasma membrane"/>
    <property type="evidence" value="ECO:0007669"/>
    <property type="project" value="UniProtKB-SubCell"/>
</dbReference>
<evidence type="ECO:0000256" key="14">
    <source>
        <dbReference type="ARBA" id="ARBA00022741"/>
    </source>
</evidence>
<evidence type="ECO:0000256" key="19">
    <source>
        <dbReference type="ARBA" id="ARBA00022870"/>
    </source>
</evidence>
<protein>
    <recommendedName>
        <fullName evidence="29">Calcium-dependent protein kinase 1</fullName>
        <ecNumber evidence="6">2.7.11.1</ecNumber>
    </recommendedName>
</protein>
<keyword evidence="19" id="KW-1043">Host membrane</keyword>
<dbReference type="InterPro" id="IPR002048">
    <property type="entry name" value="EF_hand_dom"/>
</dbReference>
<feature type="domain" description="EF-hand" evidence="34">
    <location>
        <begin position="390"/>
        <end position="425"/>
    </location>
</feature>
<keyword evidence="19" id="KW-0472">Membrane</keyword>
<keyword evidence="22" id="KW-0966">Cell projection</keyword>
<dbReference type="SUPFAM" id="SSF47473">
    <property type="entry name" value="EF-hand"/>
    <property type="match status" value="1"/>
</dbReference>
<sequence length="495" mass="55881">MGLCGSKNPFKKTPDTKDGLGSSGSTLQKEVAEGGFGRANFILDNTGSLLEYYDVDSKKIGQGSYGSVTKAVNKSTRAVRAVKTISKSHVKNVDRFKQEIAIMKMLDHPNIIKLFETFEDHRNIYLVMELCTGGELFDRIIEEGRFTEVQAAIVMQQIFRAVYYMHENHIVHRDLKPENFLFLNKDPIEKSWVKLIDFGLSTHFDDGQLLKTKAGTPYYVAPQVLAGRYDQECDLWSCGVIMYILLCGYPPFYGETDADVLTKVRLGNYTFNATDWRNISADAKDLIRKLLKMNPRERYTAEQALNHPWVKNHAPGAENTPLEGAQMNNLKSFRSLNKLKKAALNIIAQQMPDEEIEQLKKVFTSMDKNGDGQLTIQEVVEGIQNSGSKDIPDDLMDIMKQVDSDGSGVIDYTEFLAATLDKKKYIQEDRMWGAFRVFDRDGDGKITREELSEVLNNGEVSDLVSGHIDEILQQADANGDGEIDFDEFVAMMEKQ</sequence>
<evidence type="ECO:0000256" key="27">
    <source>
        <dbReference type="ARBA" id="ARBA00056933"/>
    </source>
</evidence>
<keyword evidence="7" id="KW-1003">Cell membrane</keyword>
<feature type="region of interest" description="Disordered" evidence="32">
    <location>
        <begin position="1"/>
        <end position="24"/>
    </location>
</feature>
<evidence type="ECO:0000256" key="23">
    <source>
        <dbReference type="ARBA" id="ARBA00023288"/>
    </source>
</evidence>
<keyword evidence="18" id="KW-0282">Flagellum</keyword>
<dbReference type="InterPro" id="IPR000719">
    <property type="entry name" value="Prot_kinase_dom"/>
</dbReference>
<dbReference type="Pfam" id="PF00069">
    <property type="entry name" value="Pkinase"/>
    <property type="match status" value="1"/>
</dbReference>
<keyword evidence="21" id="KW-0564">Palmitate</keyword>
<organism evidence="35 37">
    <name type="scientific">Perkinsus olseni</name>
    <name type="common">Perkinsus atlanticus</name>
    <dbReference type="NCBI Taxonomy" id="32597"/>
    <lineage>
        <taxon>Eukaryota</taxon>
        <taxon>Sar</taxon>
        <taxon>Alveolata</taxon>
        <taxon>Perkinsozoa</taxon>
        <taxon>Perkinsea</taxon>
        <taxon>Perkinsida</taxon>
        <taxon>Perkinsidae</taxon>
        <taxon>Perkinsus</taxon>
    </lineage>
</organism>
<dbReference type="SUPFAM" id="SSF56112">
    <property type="entry name" value="Protein kinase-like (PK-like)"/>
    <property type="match status" value="1"/>
</dbReference>
<reference evidence="37 38" key="1">
    <citation type="submission" date="2020-04" db="EMBL/GenBank/DDBJ databases">
        <title>Perkinsus olseni comparative genomics.</title>
        <authorList>
            <person name="Bogema D.R."/>
        </authorList>
    </citation>
    <scope>NUCLEOTIDE SEQUENCE [LARGE SCALE GENOMIC DNA]</scope>
    <source>
        <strain evidence="35">ATCC PRA-179</strain>
        <strain evidence="36">ATCC PRA-31</strain>
    </source>
</reference>
<dbReference type="FunFam" id="1.10.238.10:FF:000003">
    <property type="entry name" value="Calmodulin A"/>
    <property type="match status" value="1"/>
</dbReference>
<evidence type="ECO:0000256" key="24">
    <source>
        <dbReference type="ARBA" id="ARBA00024334"/>
    </source>
</evidence>
<dbReference type="EC" id="2.7.11.1" evidence="6"/>
<evidence type="ECO:0000256" key="21">
    <source>
        <dbReference type="ARBA" id="ARBA00023139"/>
    </source>
</evidence>
<comment type="subunit">
    <text evidence="5">Monomer.</text>
</comment>
<accession>A0A7J6L8V0</accession>
<dbReference type="GO" id="GO:0031514">
    <property type="term" value="C:motile cilium"/>
    <property type="evidence" value="ECO:0007669"/>
    <property type="project" value="UniProtKB-SubCell"/>
</dbReference>
<comment type="function">
    <text evidence="27">Calcium-dependent protein kinase which acts as a sensor and effector of intracellular Ca(2+) levels probably in part downstream of cGMP-activated PKG kinase. During the liver stage, involved in sporozoite motility and thus in sporozoite invasion of host hepatocytes, probably together with CDPK4 and CDPK5. In the mosquito midgut and during the last stage of male gamete exflagellation, may play a role in the rupture of the host erythrocyte membrane. In the mosquito midgut, required for the differentiation of the zygote into the ookinete by promoting the translational activation of a subset of repressed mRNAs; these mRNAs are kept repressed in the zygote by the DOZI- or CITH-containing mRNP complexes. Dispensable during the asexual blood stage.</text>
</comment>
<dbReference type="EMBL" id="JABAHT010000461">
    <property type="protein sequence ID" value="KAF4655530.1"/>
    <property type="molecule type" value="Genomic_DNA"/>
</dbReference>
<comment type="catalytic activity">
    <reaction evidence="25">
        <text>L-threonyl-[protein] + ATP = O-phospho-L-threonyl-[protein] + ADP + H(+)</text>
        <dbReference type="Rhea" id="RHEA:46608"/>
        <dbReference type="Rhea" id="RHEA-COMP:11060"/>
        <dbReference type="Rhea" id="RHEA-COMP:11605"/>
        <dbReference type="ChEBI" id="CHEBI:15378"/>
        <dbReference type="ChEBI" id="CHEBI:30013"/>
        <dbReference type="ChEBI" id="CHEBI:30616"/>
        <dbReference type="ChEBI" id="CHEBI:61977"/>
        <dbReference type="ChEBI" id="CHEBI:456216"/>
        <dbReference type="EC" id="2.7.11.1"/>
    </reaction>
</comment>
<dbReference type="InterPro" id="IPR050205">
    <property type="entry name" value="CDPK_Ser/Thr_kinases"/>
</dbReference>
<evidence type="ECO:0000256" key="11">
    <source>
        <dbReference type="ARBA" id="ARBA00022707"/>
    </source>
</evidence>
<dbReference type="PROSITE" id="PS00018">
    <property type="entry name" value="EF_HAND_1"/>
    <property type="match status" value="4"/>
</dbReference>
<evidence type="ECO:0000256" key="26">
    <source>
        <dbReference type="ARBA" id="ARBA00048679"/>
    </source>
</evidence>
<dbReference type="FunFam" id="3.30.200.20:FF:000315">
    <property type="entry name" value="Calcium-dependent protein kinase 3"/>
    <property type="match status" value="1"/>
</dbReference>
<proteinExistence type="inferred from homology"/>
<dbReference type="Proteomes" id="UP000572268">
    <property type="component" value="Unassembled WGS sequence"/>
</dbReference>
<evidence type="ECO:0000256" key="10">
    <source>
        <dbReference type="ARBA" id="ARBA00022679"/>
    </source>
</evidence>
<comment type="similarity">
    <text evidence="24">Belongs to the protein kinase superfamily. Ser/Thr protein kinase family. CDPK subfamily.</text>
</comment>
<evidence type="ECO:0000256" key="5">
    <source>
        <dbReference type="ARBA" id="ARBA00011245"/>
    </source>
</evidence>
<evidence type="ECO:0000256" key="32">
    <source>
        <dbReference type="SAM" id="MobiDB-lite"/>
    </source>
</evidence>
<dbReference type="FunFam" id="1.10.510.10:FF:000398">
    <property type="entry name" value="Calcium-dependent protein kinase 1"/>
    <property type="match status" value="1"/>
</dbReference>
<dbReference type="Gene3D" id="1.10.510.10">
    <property type="entry name" value="Transferase(Phosphotransferase) domain 1"/>
    <property type="match status" value="1"/>
</dbReference>
<evidence type="ECO:0000256" key="7">
    <source>
        <dbReference type="ARBA" id="ARBA00022475"/>
    </source>
</evidence>
<comment type="cofactor">
    <cofactor evidence="1">
        <name>Mg(2+)</name>
        <dbReference type="ChEBI" id="CHEBI:18420"/>
    </cofactor>
</comment>
<evidence type="ECO:0000256" key="31">
    <source>
        <dbReference type="RuleBase" id="RU000304"/>
    </source>
</evidence>
<evidence type="ECO:0000256" key="28">
    <source>
        <dbReference type="ARBA" id="ARBA00060437"/>
    </source>
</evidence>
<evidence type="ECO:0000313" key="38">
    <source>
        <dbReference type="Proteomes" id="UP000572268"/>
    </source>
</evidence>
<feature type="domain" description="EF-hand" evidence="34">
    <location>
        <begin position="463"/>
        <end position="495"/>
    </location>
</feature>
<dbReference type="GO" id="GO:0020005">
    <property type="term" value="C:symbiont-containing vacuole membrane"/>
    <property type="evidence" value="ECO:0007669"/>
    <property type="project" value="UniProtKB-SubCell"/>
</dbReference>
<evidence type="ECO:0000256" key="2">
    <source>
        <dbReference type="ARBA" id="ARBA00004230"/>
    </source>
</evidence>
<dbReference type="Pfam" id="PF13499">
    <property type="entry name" value="EF-hand_7"/>
    <property type="match status" value="2"/>
</dbReference>
<dbReference type="InterPro" id="IPR018247">
    <property type="entry name" value="EF_Hand_1_Ca_BS"/>
</dbReference>
<dbReference type="InterPro" id="IPR011009">
    <property type="entry name" value="Kinase-like_dom_sf"/>
</dbReference>
<evidence type="ECO:0000256" key="4">
    <source>
        <dbReference type="ARBA" id="ARBA00004425"/>
    </source>
</evidence>
<keyword evidence="9 31" id="KW-0723">Serine/threonine-protein kinase</keyword>
<evidence type="ECO:0000313" key="36">
    <source>
        <dbReference type="EMBL" id="KAF4658823.1"/>
    </source>
</evidence>
<comment type="catalytic activity">
    <reaction evidence="26">
        <text>L-seryl-[protein] + ATP = O-phospho-L-seryl-[protein] + ADP + H(+)</text>
        <dbReference type="Rhea" id="RHEA:17989"/>
        <dbReference type="Rhea" id="RHEA-COMP:9863"/>
        <dbReference type="Rhea" id="RHEA-COMP:11604"/>
        <dbReference type="ChEBI" id="CHEBI:15378"/>
        <dbReference type="ChEBI" id="CHEBI:29999"/>
        <dbReference type="ChEBI" id="CHEBI:30616"/>
        <dbReference type="ChEBI" id="CHEBI:83421"/>
        <dbReference type="ChEBI" id="CHEBI:456216"/>
        <dbReference type="EC" id="2.7.11.1"/>
    </reaction>
</comment>
<dbReference type="PROSITE" id="PS00107">
    <property type="entry name" value="PROTEIN_KINASE_ATP"/>
    <property type="match status" value="1"/>
</dbReference>
<evidence type="ECO:0000256" key="15">
    <source>
        <dbReference type="ARBA" id="ARBA00022777"/>
    </source>
</evidence>
<evidence type="ECO:0000256" key="6">
    <source>
        <dbReference type="ARBA" id="ARBA00012513"/>
    </source>
</evidence>
<dbReference type="PANTHER" id="PTHR24349">
    <property type="entry name" value="SERINE/THREONINE-PROTEIN KINASE"/>
    <property type="match status" value="1"/>
</dbReference>
<feature type="domain" description="EF-hand" evidence="34">
    <location>
        <begin position="354"/>
        <end position="389"/>
    </location>
</feature>
<evidence type="ECO:0000256" key="8">
    <source>
        <dbReference type="ARBA" id="ARBA00022511"/>
    </source>
</evidence>
<dbReference type="CDD" id="cd00051">
    <property type="entry name" value="EFh"/>
    <property type="match status" value="1"/>
</dbReference>
<keyword evidence="10" id="KW-0808">Transferase</keyword>
<keyword evidence="13" id="KW-0677">Repeat</keyword>
<evidence type="ECO:0000256" key="16">
    <source>
        <dbReference type="ARBA" id="ARBA00022837"/>
    </source>
</evidence>
<evidence type="ECO:0000256" key="18">
    <source>
        <dbReference type="ARBA" id="ARBA00022846"/>
    </source>
</evidence>
<evidence type="ECO:0000259" key="33">
    <source>
        <dbReference type="PROSITE" id="PS50011"/>
    </source>
</evidence>
<evidence type="ECO:0000313" key="37">
    <source>
        <dbReference type="Proteomes" id="UP000570595"/>
    </source>
</evidence>
<evidence type="ECO:0000256" key="30">
    <source>
        <dbReference type="PROSITE-ProRule" id="PRU10141"/>
    </source>
</evidence>
<evidence type="ECO:0000256" key="22">
    <source>
        <dbReference type="ARBA" id="ARBA00023273"/>
    </source>
</evidence>
<feature type="domain" description="EF-hand" evidence="34">
    <location>
        <begin position="426"/>
        <end position="461"/>
    </location>
</feature>
<dbReference type="SMART" id="SM00220">
    <property type="entry name" value="S_TKc"/>
    <property type="match status" value="1"/>
</dbReference>
<dbReference type="PROSITE" id="PS50011">
    <property type="entry name" value="PROTEIN_KINASE_DOM"/>
    <property type="match status" value="1"/>
</dbReference>
<evidence type="ECO:0000256" key="12">
    <source>
        <dbReference type="ARBA" id="ARBA00022723"/>
    </source>
</evidence>
<evidence type="ECO:0000256" key="20">
    <source>
        <dbReference type="ARBA" id="ARBA00023069"/>
    </source>
</evidence>
<dbReference type="EMBL" id="JABANN010000457">
    <property type="protein sequence ID" value="KAF4658823.1"/>
    <property type="molecule type" value="Genomic_DNA"/>
</dbReference>
<evidence type="ECO:0000259" key="34">
    <source>
        <dbReference type="PROSITE" id="PS50222"/>
    </source>
</evidence>
<keyword evidence="20" id="KW-0969">Cilium</keyword>
<dbReference type="InterPro" id="IPR017441">
    <property type="entry name" value="Protein_kinase_ATP_BS"/>
</dbReference>
<evidence type="ECO:0000256" key="25">
    <source>
        <dbReference type="ARBA" id="ARBA00047899"/>
    </source>
</evidence>
<evidence type="ECO:0000256" key="9">
    <source>
        <dbReference type="ARBA" id="ARBA00022527"/>
    </source>
</evidence>
<comment type="caution">
    <text evidence="35">The sequence shown here is derived from an EMBL/GenBank/DDBJ whole genome shotgun (WGS) entry which is preliminary data.</text>
</comment>
<feature type="domain" description="Protein kinase" evidence="33">
    <location>
        <begin position="54"/>
        <end position="310"/>
    </location>
</feature>
<dbReference type="Proteomes" id="UP000570595">
    <property type="component" value="Unassembled WGS sequence"/>
</dbReference>
<evidence type="ECO:0000313" key="35">
    <source>
        <dbReference type="EMBL" id="KAF4655530.1"/>
    </source>
</evidence>
<dbReference type="OrthoDB" id="40902at2759"/>
<evidence type="ECO:0000256" key="13">
    <source>
        <dbReference type="ARBA" id="ARBA00022737"/>
    </source>
</evidence>
<feature type="binding site" evidence="30">
    <location>
        <position position="83"/>
    </location>
    <ligand>
        <name>ATP</name>
        <dbReference type="ChEBI" id="CHEBI:30616"/>
    </ligand>
</feature>
<dbReference type="PROSITE" id="PS50222">
    <property type="entry name" value="EF_HAND_2"/>
    <property type="match status" value="4"/>
</dbReference>
<evidence type="ECO:0000256" key="17">
    <source>
        <dbReference type="ARBA" id="ARBA00022840"/>
    </source>
</evidence>
<dbReference type="GO" id="GO:0005509">
    <property type="term" value="F:calcium ion binding"/>
    <property type="evidence" value="ECO:0007669"/>
    <property type="project" value="InterPro"/>
</dbReference>
<keyword evidence="16" id="KW-0106">Calcium</keyword>
<dbReference type="SMART" id="SM00054">
    <property type="entry name" value="EFh"/>
    <property type="match status" value="4"/>
</dbReference>
<dbReference type="GO" id="GO:0005886">
    <property type="term" value="C:plasma membrane"/>
    <property type="evidence" value="ECO:0007669"/>
    <property type="project" value="UniProtKB-SubCell"/>
</dbReference>
<keyword evidence="12" id="KW-0479">Metal-binding</keyword>
<gene>
    <name evidence="36" type="ORF">FOL46_006822</name>
    <name evidence="35" type="ORF">FOZ61_007527</name>
</gene>
<evidence type="ECO:0000256" key="3">
    <source>
        <dbReference type="ARBA" id="ARBA00004342"/>
    </source>
</evidence>
<keyword evidence="17 30" id="KW-0067">ATP-binding</keyword>
<dbReference type="InterPro" id="IPR011992">
    <property type="entry name" value="EF-hand-dom_pair"/>
</dbReference>
<dbReference type="GO" id="GO:0004674">
    <property type="term" value="F:protein serine/threonine kinase activity"/>
    <property type="evidence" value="ECO:0007669"/>
    <property type="project" value="UniProtKB-KW"/>
</dbReference>
<dbReference type="PROSITE" id="PS00108">
    <property type="entry name" value="PROTEIN_KINASE_ST"/>
    <property type="match status" value="1"/>
</dbReference>
<keyword evidence="8" id="KW-1032">Host cell membrane</keyword>
<dbReference type="Gene3D" id="3.30.200.20">
    <property type="entry name" value="Phosphorylase Kinase, domain 1"/>
    <property type="match status" value="1"/>
</dbReference>
<dbReference type="CDD" id="cd05117">
    <property type="entry name" value="STKc_CAMK"/>
    <property type="match status" value="1"/>
</dbReference>
<keyword evidence="14 30" id="KW-0547">Nucleotide-binding</keyword>
<evidence type="ECO:0000256" key="1">
    <source>
        <dbReference type="ARBA" id="ARBA00001946"/>
    </source>
</evidence>
<dbReference type="Gene3D" id="1.10.238.10">
    <property type="entry name" value="EF-hand"/>
    <property type="match status" value="2"/>
</dbReference>
<keyword evidence="15" id="KW-0418">Kinase</keyword>